<evidence type="ECO:0000313" key="2">
    <source>
        <dbReference type="EMBL" id="KAK9010601.1"/>
    </source>
</evidence>
<proteinExistence type="predicted"/>
<dbReference type="PANTHER" id="PTHR48248:SF1">
    <property type="match status" value="1"/>
</dbReference>
<organism evidence="2 3">
    <name type="scientific">Hibiscus sabdariffa</name>
    <name type="common">roselle</name>
    <dbReference type="NCBI Taxonomy" id="183260"/>
    <lineage>
        <taxon>Eukaryota</taxon>
        <taxon>Viridiplantae</taxon>
        <taxon>Streptophyta</taxon>
        <taxon>Embryophyta</taxon>
        <taxon>Tracheophyta</taxon>
        <taxon>Spermatophyta</taxon>
        <taxon>Magnoliopsida</taxon>
        <taxon>eudicotyledons</taxon>
        <taxon>Gunneridae</taxon>
        <taxon>Pentapetalae</taxon>
        <taxon>rosids</taxon>
        <taxon>malvids</taxon>
        <taxon>Malvales</taxon>
        <taxon>Malvaceae</taxon>
        <taxon>Malvoideae</taxon>
        <taxon>Hibiscus</taxon>
    </lineage>
</organism>
<keyword evidence="1" id="KW-0175">Coiled coil</keyword>
<evidence type="ECO:0000313" key="3">
    <source>
        <dbReference type="Proteomes" id="UP001396334"/>
    </source>
</evidence>
<reference evidence="2 3" key="1">
    <citation type="journal article" date="2024" name="G3 (Bethesda)">
        <title>Genome assembly of Hibiscus sabdariffa L. provides insights into metabolisms of medicinal natural products.</title>
        <authorList>
            <person name="Kim T."/>
        </authorList>
    </citation>
    <scope>NUCLEOTIDE SEQUENCE [LARGE SCALE GENOMIC DNA]</scope>
    <source>
        <strain evidence="2">TK-2024</strain>
        <tissue evidence="2">Old leaves</tissue>
    </source>
</reference>
<name>A0ABR2RCD0_9ROSI</name>
<evidence type="ECO:0000256" key="1">
    <source>
        <dbReference type="SAM" id="Coils"/>
    </source>
</evidence>
<dbReference type="Proteomes" id="UP001396334">
    <property type="component" value="Unassembled WGS sequence"/>
</dbReference>
<sequence>MAPFCVRCLFRRNTNKRFKSRLMKNNVKKHKKGGIKNMQEKYEKLTADMKEIGAEQQNIREAQRQVREKFEGVANECEELKRETRFIIQQTARTQVKLALMFQIVKASEQADHATVSTLTHLLRISLHNKRRLEPSLGSANSGSLVHWM</sequence>
<gene>
    <name evidence="2" type="ORF">V6N11_043482</name>
</gene>
<dbReference type="PANTHER" id="PTHR48248">
    <property type="entry name" value="UVR DOMAIN-CONTAINING PROTEIN"/>
    <property type="match status" value="1"/>
</dbReference>
<feature type="coiled-coil region" evidence="1">
    <location>
        <begin position="35"/>
        <end position="83"/>
    </location>
</feature>
<comment type="caution">
    <text evidence="2">The sequence shown here is derived from an EMBL/GenBank/DDBJ whole genome shotgun (WGS) entry which is preliminary data.</text>
</comment>
<keyword evidence="3" id="KW-1185">Reference proteome</keyword>
<dbReference type="EMBL" id="JBBPBN010000023">
    <property type="protein sequence ID" value="KAK9010601.1"/>
    <property type="molecule type" value="Genomic_DNA"/>
</dbReference>
<accession>A0ABR2RCD0</accession>
<protein>
    <submittedName>
        <fullName evidence="2">Uncharacterized protein</fullName>
    </submittedName>
</protein>